<dbReference type="CDD" id="cd04037">
    <property type="entry name" value="C2E_Ferlin"/>
    <property type="match status" value="1"/>
</dbReference>
<keyword evidence="3" id="KW-0677">Repeat</keyword>
<dbReference type="EMBL" id="ACPB03009595">
    <property type="status" value="NOT_ANNOTATED_CDS"/>
    <property type="molecule type" value="Genomic_DNA"/>
</dbReference>
<dbReference type="Pfam" id="PF22901">
    <property type="entry name" value="dsrm_Ferlin"/>
    <property type="match status" value="1"/>
</dbReference>
<dbReference type="InterPro" id="IPR032362">
    <property type="entry name" value="Ferlin_C"/>
</dbReference>
<dbReference type="CDD" id="cd08374">
    <property type="entry name" value="C2F_Ferlin"/>
    <property type="match status" value="1"/>
</dbReference>
<dbReference type="Proteomes" id="UP000015103">
    <property type="component" value="Unassembled WGS sequence"/>
</dbReference>
<evidence type="ECO:0000313" key="8">
    <source>
        <dbReference type="Proteomes" id="UP000015103"/>
    </source>
</evidence>
<dbReference type="InterPro" id="IPR037721">
    <property type="entry name" value="Ferlin"/>
</dbReference>
<comment type="subcellular location">
    <subcellularLocation>
        <location evidence="1">Membrane</location>
        <topology evidence="1">Single-pass membrane protein</topology>
    </subcellularLocation>
</comment>
<dbReference type="PANTHER" id="PTHR12546:SF60">
    <property type="entry name" value="MISFIRE, ISOFORM F"/>
    <property type="match status" value="1"/>
</dbReference>
<dbReference type="SUPFAM" id="SSF49562">
    <property type="entry name" value="C2 domain (Calcium/lipid-binding domain, CaLB)"/>
    <property type="match status" value="2"/>
</dbReference>
<dbReference type="GO" id="GO:0016020">
    <property type="term" value="C:membrane"/>
    <property type="evidence" value="ECO:0007669"/>
    <property type="project" value="UniProtKB-SubCell"/>
</dbReference>
<evidence type="ECO:0000256" key="5">
    <source>
        <dbReference type="ARBA" id="ARBA00023136"/>
    </source>
</evidence>
<dbReference type="HOGENOM" id="CLU_001183_1_1_1"/>
<name>T1HUT0_RHOPR</name>
<sequence length="739" mass="86196">LEVLFWGVRTAKWIKLMSLNHPKAVINCGNITLSSEVMTSASSLPNFMQAPVFSDIDIPENISFAPPLTIRLYNNESFGTLEYIGSSVIHNIMIFLVKLTHKHKWLVAENERETTIKDCNYYFFSDIQLSKLPDPDTEEYYFDWWTKYYECLDRLTTEQRVIFKIFRKYNLIYTNELEAQPEYNGFTDCFRTFDFYKNKRDEIDKSNLLAKLKAAISLYKLVDGEVVNDEHPYFHHLASLSRESIPILIRVYAVRAHKLNSKDHQGTVDPYIELATPSTVISDRKNYLIQDSNPIFGKCFELDATLPFDSLVTIRIMDWDRGGNDLIGETVVDVESRYFSKHRGTCGISQIYNEDGYNKWRDVMKPTHLLEKLCHHYHLDLPQYEGNTVMVANSKFSGMLSKEDPRECAALTALKHWDTLDSIGCSLVKEHVETRSLYDPKYPGVEQGKLEMWIDIFPKIATHQIPPKVNIAPREPIDFELRVIVWSTSGVVLKDKSVFHGKLHTDIYIKSWLRGKEDLQKTDVHFNAIKGDGMFNWRFLYNFSFIREERLITFMKPNENVQVNKVPPIVYFQIWDNERFRPNEYLGSLAIDLNTMPLPMKEISRKMKSLFSEQTEKTIDLFAARHVRGWWPFMTNMPKYGKRIKVGLVDLEFSLLTAEEAESSPAGRGRNEPEALSIPLRPSMKWSVWIVPLRAIWIYVCGYHKKKIIIFLIILAWMLFFLLFVYSIPKYTVKKILNA</sequence>
<dbReference type="InterPro" id="IPR037724">
    <property type="entry name" value="C2E_Ferlin"/>
</dbReference>
<feature type="domain" description="C2" evidence="6">
    <location>
        <begin position="1"/>
        <end position="106"/>
    </location>
</feature>
<dbReference type="InParanoid" id="T1HUT0"/>
<protein>
    <submittedName>
        <fullName evidence="7">C2 domain-containing protein</fullName>
    </submittedName>
</protein>
<proteinExistence type="predicted"/>
<evidence type="ECO:0000256" key="2">
    <source>
        <dbReference type="ARBA" id="ARBA00022692"/>
    </source>
</evidence>
<keyword evidence="5" id="KW-0472">Membrane</keyword>
<accession>T1HUT0</accession>
<dbReference type="PROSITE" id="PS50004">
    <property type="entry name" value="C2"/>
    <property type="match status" value="3"/>
</dbReference>
<dbReference type="eggNOG" id="KOG1326">
    <property type="taxonomic scope" value="Eukaryota"/>
</dbReference>
<evidence type="ECO:0000259" key="6">
    <source>
        <dbReference type="PROSITE" id="PS50004"/>
    </source>
</evidence>
<evidence type="ECO:0000256" key="4">
    <source>
        <dbReference type="ARBA" id="ARBA00022989"/>
    </source>
</evidence>
<keyword evidence="8" id="KW-1185">Reference proteome</keyword>
<dbReference type="InterPro" id="IPR037725">
    <property type="entry name" value="C2F_Ferlin"/>
</dbReference>
<dbReference type="PANTHER" id="PTHR12546">
    <property type="entry name" value="FER-1-LIKE"/>
    <property type="match status" value="1"/>
</dbReference>
<evidence type="ECO:0000313" key="7">
    <source>
        <dbReference type="EnsemblMetazoa" id="RPRC007800-PA"/>
    </source>
</evidence>
<evidence type="ECO:0000256" key="3">
    <source>
        <dbReference type="ARBA" id="ARBA00022737"/>
    </source>
</evidence>
<keyword evidence="2" id="KW-0812">Transmembrane</keyword>
<dbReference type="InterPro" id="IPR055072">
    <property type="entry name" value="Ferlin_DSRM"/>
</dbReference>
<reference evidence="7" key="1">
    <citation type="submission" date="2015-05" db="UniProtKB">
        <authorList>
            <consortium name="EnsemblMetazoa"/>
        </authorList>
    </citation>
    <scope>IDENTIFICATION</scope>
</reference>
<dbReference type="Pfam" id="PF00168">
    <property type="entry name" value="C2"/>
    <property type="match status" value="1"/>
</dbReference>
<dbReference type="EnsemblMetazoa" id="RPRC007800-RA">
    <property type="protein sequence ID" value="RPRC007800-PA"/>
    <property type="gene ID" value="RPRC007800"/>
</dbReference>
<feature type="domain" description="C2" evidence="6">
    <location>
        <begin position="461"/>
        <end position="607"/>
    </location>
</feature>
<organism evidence="7 8">
    <name type="scientific">Rhodnius prolixus</name>
    <name type="common">Triatomid bug</name>
    <dbReference type="NCBI Taxonomy" id="13249"/>
    <lineage>
        <taxon>Eukaryota</taxon>
        <taxon>Metazoa</taxon>
        <taxon>Ecdysozoa</taxon>
        <taxon>Arthropoda</taxon>
        <taxon>Hexapoda</taxon>
        <taxon>Insecta</taxon>
        <taxon>Pterygota</taxon>
        <taxon>Neoptera</taxon>
        <taxon>Paraneoptera</taxon>
        <taxon>Hemiptera</taxon>
        <taxon>Heteroptera</taxon>
        <taxon>Panheteroptera</taxon>
        <taxon>Cimicomorpha</taxon>
        <taxon>Reduviidae</taxon>
        <taxon>Triatominae</taxon>
        <taxon>Rhodnius</taxon>
    </lineage>
</organism>
<dbReference type="AlphaFoldDB" id="T1HUT0"/>
<dbReference type="GO" id="GO:0007009">
    <property type="term" value="P:plasma membrane organization"/>
    <property type="evidence" value="ECO:0007669"/>
    <property type="project" value="TreeGrafter"/>
</dbReference>
<dbReference type="Pfam" id="PF16165">
    <property type="entry name" value="Ferlin_C"/>
    <property type="match status" value="1"/>
</dbReference>
<dbReference type="InterPro" id="IPR035892">
    <property type="entry name" value="C2_domain_sf"/>
</dbReference>
<dbReference type="SMART" id="SM00239">
    <property type="entry name" value="C2"/>
    <property type="match status" value="1"/>
</dbReference>
<keyword evidence="4" id="KW-1133">Transmembrane helix</keyword>
<dbReference type="Gene3D" id="2.60.40.150">
    <property type="entry name" value="C2 domain"/>
    <property type="match status" value="2"/>
</dbReference>
<dbReference type="STRING" id="13249.T1HUT0"/>
<dbReference type="EMBL" id="ACPB03009594">
    <property type="status" value="NOT_ANNOTATED_CDS"/>
    <property type="molecule type" value="Genomic_DNA"/>
</dbReference>
<evidence type="ECO:0000256" key="1">
    <source>
        <dbReference type="ARBA" id="ARBA00004167"/>
    </source>
</evidence>
<dbReference type="OMA" id="SKLFWAI"/>
<dbReference type="InterPro" id="IPR000008">
    <property type="entry name" value="C2_dom"/>
</dbReference>
<dbReference type="VEuPathDB" id="VectorBase:RPRC007800"/>
<feature type="domain" description="C2" evidence="6">
    <location>
        <begin position="228"/>
        <end position="347"/>
    </location>
</feature>